<name>A0A0C3FQF9_PILCF</name>
<gene>
    <name evidence="2" type="ORF">PILCRDRAFT_86556</name>
</gene>
<sequence length="374" mass="39518">MQAAVLICIIGPVGSGEVEVRSVHVNWPGGPMGATWPLHNPTGYTEVEKSMCSYGRANFSAADSVKGDNHNDDSDNIIPDTNVRTLPESPVEQTATPGATDSTDALGHHPPPPSPLIVNASALAGSIKNIDRHADPPAISPASDHPPLPNSTSKIHIAAVTPEPLAESDLGAGTNRVLSESRPTSSSMPTPQASTPEPPEPSIPPTSVLAAPPASAPASATIPSTSEPSNFTTWPKHIKDAYGYFTKETIAVDSVTVVHTRDWGTVNDTPTIDMDWGKLNKAGRNGFLLIMLSLVWWGKVTGRDEGWRKTVMEVLTILHCMLGSVIATPGVIQNTGHPLMGLNIANTAGTRSLKRCCEDGLEEGVSTKKKTRSH</sequence>
<feature type="region of interest" description="Disordered" evidence="1">
    <location>
        <begin position="131"/>
        <end position="152"/>
    </location>
</feature>
<keyword evidence="3" id="KW-1185">Reference proteome</keyword>
<protein>
    <submittedName>
        <fullName evidence="2">Uncharacterized protein</fullName>
    </submittedName>
</protein>
<evidence type="ECO:0000313" key="2">
    <source>
        <dbReference type="EMBL" id="KIM86360.1"/>
    </source>
</evidence>
<dbReference type="HOGENOM" id="CLU_739896_0_0_1"/>
<evidence type="ECO:0000313" key="3">
    <source>
        <dbReference type="Proteomes" id="UP000054166"/>
    </source>
</evidence>
<feature type="compositionally biased region" description="Low complexity" evidence="1">
    <location>
        <begin position="205"/>
        <end position="229"/>
    </location>
</feature>
<evidence type="ECO:0000256" key="1">
    <source>
        <dbReference type="SAM" id="MobiDB-lite"/>
    </source>
</evidence>
<proteinExistence type="predicted"/>
<dbReference type="InParanoid" id="A0A0C3FQF9"/>
<organism evidence="2 3">
    <name type="scientific">Piloderma croceum (strain F 1598)</name>
    <dbReference type="NCBI Taxonomy" id="765440"/>
    <lineage>
        <taxon>Eukaryota</taxon>
        <taxon>Fungi</taxon>
        <taxon>Dikarya</taxon>
        <taxon>Basidiomycota</taxon>
        <taxon>Agaricomycotina</taxon>
        <taxon>Agaricomycetes</taxon>
        <taxon>Agaricomycetidae</taxon>
        <taxon>Atheliales</taxon>
        <taxon>Atheliaceae</taxon>
        <taxon>Piloderma</taxon>
    </lineage>
</organism>
<feature type="region of interest" description="Disordered" evidence="1">
    <location>
        <begin position="64"/>
        <end position="118"/>
    </location>
</feature>
<dbReference type="AlphaFoldDB" id="A0A0C3FQF9"/>
<feature type="compositionally biased region" description="Polar residues" evidence="1">
    <location>
        <begin position="91"/>
        <end position="103"/>
    </location>
</feature>
<accession>A0A0C3FQF9</accession>
<reference evidence="2 3" key="1">
    <citation type="submission" date="2014-04" db="EMBL/GenBank/DDBJ databases">
        <authorList>
            <consortium name="DOE Joint Genome Institute"/>
            <person name="Kuo A."/>
            <person name="Tarkka M."/>
            <person name="Buscot F."/>
            <person name="Kohler A."/>
            <person name="Nagy L.G."/>
            <person name="Floudas D."/>
            <person name="Copeland A."/>
            <person name="Barry K.W."/>
            <person name="Cichocki N."/>
            <person name="Veneault-Fourrey C."/>
            <person name="LaButti K."/>
            <person name="Lindquist E.A."/>
            <person name="Lipzen A."/>
            <person name="Lundell T."/>
            <person name="Morin E."/>
            <person name="Murat C."/>
            <person name="Sun H."/>
            <person name="Tunlid A."/>
            <person name="Henrissat B."/>
            <person name="Grigoriev I.V."/>
            <person name="Hibbett D.S."/>
            <person name="Martin F."/>
            <person name="Nordberg H.P."/>
            <person name="Cantor M.N."/>
            <person name="Hua S.X."/>
        </authorList>
    </citation>
    <scope>NUCLEOTIDE SEQUENCE [LARGE SCALE GENOMIC DNA]</scope>
    <source>
        <strain evidence="2 3">F 1598</strain>
    </source>
</reference>
<feature type="compositionally biased region" description="Polar residues" evidence="1">
    <location>
        <begin position="176"/>
        <end position="193"/>
    </location>
</feature>
<dbReference type="EMBL" id="KN832982">
    <property type="protein sequence ID" value="KIM86360.1"/>
    <property type="molecule type" value="Genomic_DNA"/>
</dbReference>
<reference evidence="3" key="2">
    <citation type="submission" date="2015-01" db="EMBL/GenBank/DDBJ databases">
        <title>Evolutionary Origins and Diversification of the Mycorrhizal Mutualists.</title>
        <authorList>
            <consortium name="DOE Joint Genome Institute"/>
            <consortium name="Mycorrhizal Genomics Consortium"/>
            <person name="Kohler A."/>
            <person name="Kuo A."/>
            <person name="Nagy L.G."/>
            <person name="Floudas D."/>
            <person name="Copeland A."/>
            <person name="Barry K.W."/>
            <person name="Cichocki N."/>
            <person name="Veneault-Fourrey C."/>
            <person name="LaButti K."/>
            <person name="Lindquist E.A."/>
            <person name="Lipzen A."/>
            <person name="Lundell T."/>
            <person name="Morin E."/>
            <person name="Murat C."/>
            <person name="Riley R."/>
            <person name="Ohm R."/>
            <person name="Sun H."/>
            <person name="Tunlid A."/>
            <person name="Henrissat B."/>
            <person name="Grigoriev I.V."/>
            <person name="Hibbett D.S."/>
            <person name="Martin F."/>
        </authorList>
    </citation>
    <scope>NUCLEOTIDE SEQUENCE [LARGE SCALE GENOMIC DNA]</scope>
    <source>
        <strain evidence="3">F 1598</strain>
    </source>
</reference>
<feature type="region of interest" description="Disordered" evidence="1">
    <location>
        <begin position="176"/>
        <end position="230"/>
    </location>
</feature>
<dbReference type="Proteomes" id="UP000054166">
    <property type="component" value="Unassembled WGS sequence"/>
</dbReference>